<protein>
    <submittedName>
        <fullName evidence="2">Putative metal-binding protein, possibly nucleic-acid binding protein</fullName>
    </submittedName>
</protein>
<accession>I4AMF9</accession>
<evidence type="ECO:0000256" key="1">
    <source>
        <dbReference type="SAM" id="MobiDB-lite"/>
    </source>
</evidence>
<dbReference type="EMBL" id="CP003345">
    <property type="protein sequence ID" value="AFM05144.1"/>
    <property type="molecule type" value="Genomic_DNA"/>
</dbReference>
<dbReference type="Proteomes" id="UP000006054">
    <property type="component" value="Chromosome"/>
</dbReference>
<dbReference type="InterPro" id="IPR003772">
    <property type="entry name" value="YceD"/>
</dbReference>
<evidence type="ECO:0000313" key="3">
    <source>
        <dbReference type="Proteomes" id="UP000006054"/>
    </source>
</evidence>
<dbReference type="AlphaFoldDB" id="I4AMF9"/>
<reference evidence="3" key="1">
    <citation type="submission" date="2012-06" db="EMBL/GenBank/DDBJ databases">
        <title>The complete genome of Flexibacter litoralis DSM 6794.</title>
        <authorList>
            <person name="Lucas S."/>
            <person name="Copeland A."/>
            <person name="Lapidus A."/>
            <person name="Glavina del Rio T."/>
            <person name="Dalin E."/>
            <person name="Tice H."/>
            <person name="Bruce D."/>
            <person name="Goodwin L."/>
            <person name="Pitluck S."/>
            <person name="Peters L."/>
            <person name="Ovchinnikova G."/>
            <person name="Lu M."/>
            <person name="Kyrpides N."/>
            <person name="Mavromatis K."/>
            <person name="Ivanova N."/>
            <person name="Brettin T."/>
            <person name="Detter J.C."/>
            <person name="Han C."/>
            <person name="Larimer F."/>
            <person name="Land M."/>
            <person name="Hauser L."/>
            <person name="Markowitz V."/>
            <person name="Cheng J.-F."/>
            <person name="Hugenholtz P."/>
            <person name="Woyke T."/>
            <person name="Wu D."/>
            <person name="Spring S."/>
            <person name="Lang E."/>
            <person name="Kopitz M."/>
            <person name="Brambilla E."/>
            <person name="Klenk H.-P."/>
            <person name="Eisen J.A."/>
        </authorList>
    </citation>
    <scope>NUCLEOTIDE SEQUENCE [LARGE SCALE GENOMIC DNA]</scope>
    <source>
        <strain evidence="3">ATCC 23117 / DSM 6794 / NBRC 15988 / NCIMB 1366 / Sio-4</strain>
    </source>
</reference>
<dbReference type="HOGENOM" id="CLU_094155_0_0_10"/>
<feature type="compositionally biased region" description="Basic and acidic residues" evidence="1">
    <location>
        <begin position="216"/>
        <end position="245"/>
    </location>
</feature>
<proteinExistence type="predicted"/>
<sequence>MESFFINFILTKIIIFIKKHLFFERKAYLCGLNQKVKNQVKDLRTFEIDIVALKFGSHSFTFNLDNKFFAYCNEHLNGFIEKGDCNAEVILEKNEQLIRATLMIDGTVELVCDRSLDEFDYEVDIEDTILYKYSEEERELTEEIVLITRRTPSINVGELLYEFLMLDIPMKKLHPRFWEEEEEYLNDYSESEDSDNLEDELSDKKERKINFIYSSEENKTEDKSEDKKDSKNKTKPSSENEKIDPRWNILKNLKNNQN</sequence>
<dbReference type="STRING" id="880071.Fleli_2791"/>
<name>I4AMF9_BERLS</name>
<evidence type="ECO:0000313" key="2">
    <source>
        <dbReference type="EMBL" id="AFM05144.1"/>
    </source>
</evidence>
<feature type="region of interest" description="Disordered" evidence="1">
    <location>
        <begin position="212"/>
        <end position="258"/>
    </location>
</feature>
<dbReference type="KEGG" id="fli:Fleli_2791"/>
<dbReference type="eggNOG" id="COG1399">
    <property type="taxonomic scope" value="Bacteria"/>
</dbReference>
<gene>
    <name evidence="2" type="ordered locus">Fleli_2791</name>
</gene>
<dbReference type="Pfam" id="PF02620">
    <property type="entry name" value="YceD"/>
    <property type="match status" value="1"/>
</dbReference>
<organism evidence="2 3">
    <name type="scientific">Bernardetia litoralis (strain ATCC 23117 / DSM 6794 / NBRC 15988 / NCIMB 1366 / Fx l1 / Sio-4)</name>
    <name type="common">Flexibacter litoralis</name>
    <dbReference type="NCBI Taxonomy" id="880071"/>
    <lineage>
        <taxon>Bacteria</taxon>
        <taxon>Pseudomonadati</taxon>
        <taxon>Bacteroidota</taxon>
        <taxon>Cytophagia</taxon>
        <taxon>Cytophagales</taxon>
        <taxon>Bernardetiaceae</taxon>
        <taxon>Bernardetia</taxon>
    </lineage>
</organism>
<keyword evidence="3" id="KW-1185">Reference proteome</keyword>